<feature type="region of interest" description="Disordered" evidence="1">
    <location>
        <begin position="280"/>
        <end position="301"/>
    </location>
</feature>
<dbReference type="AlphaFoldDB" id="A0A9W6Z7K3"/>
<sequence>MPNQAQTSRSLPFANEHAEPSFEKLQTRINILYSQLTQQIEESKSITYVVPLDEKLIWERVQELIKCNGFNPSNNNYSNWVRELKYRVKGTTPDTFPSPPEDMNSLNEYVQTLFAYNYGWCQGLRDPLFEIYHSLIYSPVAMKYLTVKSVNCIIAYFASIYKVNYCYQAIKGMTEAGGQQPNIGTVCVMLNMVLTSKTAVVNKQSHLLAILQYIEKYKLVPDASVLFLLYKGFEKPILQEQVLELLVKEKVNLRRIDEEIAIKKLENGEPVAAVKQFLRDNSSSKDNSRTSPGRYSKTSIC</sequence>
<organism evidence="2 3">
    <name type="scientific">Ambrosiozyma monospora</name>
    <name type="common">Yeast</name>
    <name type="synonym">Endomycopsis monosporus</name>
    <dbReference type="NCBI Taxonomy" id="43982"/>
    <lineage>
        <taxon>Eukaryota</taxon>
        <taxon>Fungi</taxon>
        <taxon>Dikarya</taxon>
        <taxon>Ascomycota</taxon>
        <taxon>Saccharomycotina</taxon>
        <taxon>Pichiomycetes</taxon>
        <taxon>Pichiales</taxon>
        <taxon>Pichiaceae</taxon>
        <taxon>Ambrosiozyma</taxon>
    </lineage>
</organism>
<reference evidence="2" key="1">
    <citation type="submission" date="2023-04" db="EMBL/GenBank/DDBJ databases">
        <title>Ambrosiozyma monospora NBRC 1965.</title>
        <authorList>
            <person name="Ichikawa N."/>
            <person name="Sato H."/>
            <person name="Tonouchi N."/>
        </authorList>
    </citation>
    <scope>NUCLEOTIDE SEQUENCE</scope>
    <source>
        <strain evidence="2">NBRC 1965</strain>
    </source>
</reference>
<evidence type="ECO:0000256" key="1">
    <source>
        <dbReference type="SAM" id="MobiDB-lite"/>
    </source>
</evidence>
<gene>
    <name evidence="2" type="ORF">Amon01_000813000</name>
</gene>
<name>A0A9W6Z7K3_AMBMO</name>
<comment type="caution">
    <text evidence="2">The sequence shown here is derived from an EMBL/GenBank/DDBJ whole genome shotgun (WGS) entry which is preliminary data.</text>
</comment>
<keyword evidence="3" id="KW-1185">Reference proteome</keyword>
<feature type="compositionally biased region" description="Polar residues" evidence="1">
    <location>
        <begin position="289"/>
        <end position="301"/>
    </location>
</feature>
<accession>A0A9W6Z7K3</accession>
<evidence type="ECO:0000313" key="2">
    <source>
        <dbReference type="EMBL" id="GMG56061.1"/>
    </source>
</evidence>
<proteinExistence type="predicted"/>
<dbReference type="EMBL" id="BSXU01006710">
    <property type="protein sequence ID" value="GMG56061.1"/>
    <property type="molecule type" value="Genomic_DNA"/>
</dbReference>
<dbReference type="Proteomes" id="UP001165063">
    <property type="component" value="Unassembled WGS sequence"/>
</dbReference>
<protein>
    <submittedName>
        <fullName evidence="2">Unnamed protein product</fullName>
    </submittedName>
</protein>
<evidence type="ECO:0000313" key="3">
    <source>
        <dbReference type="Proteomes" id="UP001165063"/>
    </source>
</evidence>